<proteinExistence type="predicted"/>
<evidence type="ECO:0000259" key="3">
    <source>
        <dbReference type="Pfam" id="PF17802"/>
    </source>
</evidence>
<protein>
    <submittedName>
        <fullName evidence="5">Fibro-slime domain</fullName>
    </submittedName>
</protein>
<gene>
    <name evidence="5" type="ORF">ERS852502_01620</name>
</gene>
<reference evidence="5 6" key="1">
    <citation type="submission" date="2015-09" db="EMBL/GenBank/DDBJ databases">
        <authorList>
            <consortium name="Pathogen Informatics"/>
        </authorList>
    </citation>
    <scope>NUCLEOTIDE SEQUENCE [LARGE SCALE GENOMIC DNA]</scope>
    <source>
        <strain evidence="5 6">2789STDY5834889</strain>
    </source>
</reference>
<dbReference type="InterPro" id="IPR013783">
    <property type="entry name" value="Ig-like_fold"/>
</dbReference>
<dbReference type="OrthoDB" id="9816455at2"/>
<sequence>MRGKAKQRVSLILVVTMVLGTVLTGNTVFATGESSDEQDRIKINISKDSEQTVEQNVAQTIHVTAQGQCSQSVCLNVYLKNEDGSAATDIDAVNLLTSDQLTDKNTQKTIDETLKDSVTLNNGTKVSPTAEWKNDKDDNGTVTSKYLQITMPTDTTAINFDMQLQYRTDEASYTKKVLVEAKAFEEEQDITEAAKRADESKENEATVVWEGQAVSQSESEAADEDADGENESQVMAASAEIPVTIYFAAPKEWTDKSYTIKLNGKLSSKENLWTEHPVEMQNTGKEYNGKKVYKVETTTPHGGYYILQFQAYDGTTWKDQILAINDKWTPTSEINNHIYEDSQGWKDDFTPFDPNDHTYFAEKNILFYNKGNEDISGGVTAVFYEKDSSGNLKEVKRIKMTASTGNKKFTVTIPNEACSYIRFVNTSDEKTLGDAYSNFYGQGIGETDVTESFVYSDSTYCYNYISSVEDSSWGTAGAVTVYYDATLSKLSYKDTDGVKNGGKGIPYPSTRDVYYYATNGTAEETGKMELDNKEGYPDVYKANLPDGYNKVRFAAYDLKDANVSQNGDVTDLVTIPGGLMNPCYYGDSSDDVIYKGGNRGGYWDEAYTVRDPEKEAKQHSSKDVVDIKESTFTRNASTLYVNSTFYDYYSDYELNGKNRDDYDDYQESSQRTYVTFRQFNQALSDYYEKKQVAIPIYTGHFQPNYSNWSNPFSTIADTLALYGYDKNNQSGFMSTNNSTLNANGVGEDKYYDAAAQGLVAKELNKNNLMTSDNKVLEPHFNEEFLTEDNSKHTALAKIYKNVSFPFTKQKLNDEGEKDDNGVEYWYFDSADTTLAMRTDTESGNYYLENVGKQDWSKNVNSASADQNTYGFFPFNETSTSCKASKYNYGFGTKLEFKFRLTDDGKVVGTDGKEYPIKFNFSGDDDVWVYVDGNLALDVGGAHGKVTGQIDFGGEDIKKTATVSETKVSQGSSTESKDTKSSFNIEGSNSDEHTLTMFYMERGMWESNMKVSFNFPDENEFAVEKKVDTTDVNTELFPASLFEGASVFPFTIQNQATHYGTKEAQSSDEKQPKIYNDSFSEEKLSSASPQNTFEIVDSKDGQSKVVHWKANRDDAEGEYANQRFGIIRPADGETFDASDTNAFLQFKMYYDYPDIPGLTSTYLELEDFSGKTIGGYLSGKTYGNSSLVQKKWNTIQVDLSKLKGNNEFDYSKITAIKFNYNFGRDIYLDDFIFIPSVVAAAKTGFVTQQQDIPDYGSATSGTLKYPKGAQYTLSKNDGSSKLYRIGSDGMFALADGEKATFSDQFRRGSYIAVSEDVNSSVFDTTWTLYENGQAVSTMGTGTTVENEDSTPSVKNVKGNTIRDGRKEVYKPGSNGNVGIPNSGYTSTGYAKNQDGKTNNENTIVFRSYVAPDNQTTMTKLKATFVNKVKTGKIEIRKETAEGSNTLNGEYTFRVEFSNVAELSLESQKIVKEYTIKAGESVTIDGIPAGTDYRISEINSSDGSTLESVIVNNNNSFDAGYDPVTKVVAGKVIASSDMKGDGIKNPDTSSDATIITFKNTLKPTINLNLTKVWENTEGITLPDSIKIRLQRSKDKGTTWETVKYDGTNETITLSQGYDGKWSYSFKNLDQYVNYKEDPEVPYIYRVVEVSGDDGSETVIESGGYLNDKYKVAYSDNVDCSKVTTGTSESKTQSFTITNTYSPKTNIKITKQDASTKKPLNGAEFKLEKMKKDTSTGNLVVDNSFETKTVKTDGGDSGSPLGIAEFKDLEDGAYRLTETKAAENHSLLKDPVIIVIDRNGKSLIDNKECEVVDNTISITISNQARFNLPATGGYGRYIVILGGIALAGVGLFMYRLQKRRKEGNIS</sequence>
<accession>A0A174ZTB1</accession>
<keyword evidence="2" id="KW-0812">Transmembrane</keyword>
<feature type="region of interest" description="Disordered" evidence="1">
    <location>
        <begin position="962"/>
        <end position="987"/>
    </location>
</feature>
<keyword evidence="2" id="KW-0472">Membrane</keyword>
<feature type="region of interest" description="Disordered" evidence="1">
    <location>
        <begin position="193"/>
        <end position="232"/>
    </location>
</feature>
<evidence type="ECO:0000256" key="2">
    <source>
        <dbReference type="SAM" id="Phobius"/>
    </source>
</evidence>
<dbReference type="EMBL" id="CZBX01000006">
    <property type="protein sequence ID" value="CUQ87668.1"/>
    <property type="molecule type" value="Genomic_DNA"/>
</dbReference>
<dbReference type="InterPro" id="IPR055382">
    <property type="entry name" value="DUF7601"/>
</dbReference>
<dbReference type="Proteomes" id="UP000078383">
    <property type="component" value="Unassembled WGS sequence"/>
</dbReference>
<feature type="compositionally biased region" description="Acidic residues" evidence="1">
    <location>
        <begin position="220"/>
        <end position="230"/>
    </location>
</feature>
<feature type="compositionally biased region" description="Low complexity" evidence="1">
    <location>
        <begin position="210"/>
        <end position="219"/>
    </location>
</feature>
<evidence type="ECO:0000313" key="6">
    <source>
        <dbReference type="Proteomes" id="UP000078383"/>
    </source>
</evidence>
<dbReference type="InterPro" id="IPR041033">
    <property type="entry name" value="SpaA_PFL_dom_1"/>
</dbReference>
<dbReference type="Pfam" id="PF17802">
    <property type="entry name" value="SpaA"/>
    <property type="match status" value="1"/>
</dbReference>
<name>A0A174ZTB1_9FIRM</name>
<evidence type="ECO:0000256" key="1">
    <source>
        <dbReference type="SAM" id="MobiDB-lite"/>
    </source>
</evidence>
<feature type="compositionally biased region" description="Polar residues" evidence="1">
    <location>
        <begin position="962"/>
        <end position="973"/>
    </location>
</feature>
<feature type="compositionally biased region" description="Basic and acidic residues" evidence="1">
    <location>
        <begin position="193"/>
        <end position="204"/>
    </location>
</feature>
<dbReference type="Pfam" id="PF24547">
    <property type="entry name" value="DUF7601"/>
    <property type="match status" value="1"/>
</dbReference>
<evidence type="ECO:0000259" key="4">
    <source>
        <dbReference type="Pfam" id="PF24547"/>
    </source>
</evidence>
<feature type="domain" description="SpaA-like prealbumin fold" evidence="3">
    <location>
        <begin position="1703"/>
        <end position="1798"/>
    </location>
</feature>
<evidence type="ECO:0000313" key="5">
    <source>
        <dbReference type="EMBL" id="CUQ87668.1"/>
    </source>
</evidence>
<dbReference type="RefSeq" id="WP_055172365.1">
    <property type="nucleotide sequence ID" value="NZ_CZBX01000006.1"/>
</dbReference>
<dbReference type="Gene3D" id="2.60.40.10">
    <property type="entry name" value="Immunoglobulins"/>
    <property type="match status" value="1"/>
</dbReference>
<feature type="transmembrane region" description="Helical" evidence="2">
    <location>
        <begin position="1831"/>
        <end position="1851"/>
    </location>
</feature>
<organism evidence="5 6">
    <name type="scientific">[Ruminococcus] torques</name>
    <dbReference type="NCBI Taxonomy" id="33039"/>
    <lineage>
        <taxon>Bacteria</taxon>
        <taxon>Bacillati</taxon>
        <taxon>Bacillota</taxon>
        <taxon>Clostridia</taxon>
        <taxon>Lachnospirales</taxon>
        <taxon>Lachnospiraceae</taxon>
        <taxon>Mediterraneibacter</taxon>
    </lineage>
</organism>
<dbReference type="SUPFAM" id="SSF49478">
    <property type="entry name" value="Cna protein B-type domain"/>
    <property type="match status" value="1"/>
</dbReference>
<keyword evidence="2" id="KW-1133">Transmembrane helix</keyword>
<dbReference type="Gene3D" id="2.60.40.1140">
    <property type="entry name" value="Collagen-binding surface protein Cna, B-type domain"/>
    <property type="match status" value="1"/>
</dbReference>
<feature type="domain" description="DUF7601" evidence="4">
    <location>
        <begin position="1440"/>
        <end position="1503"/>
    </location>
</feature>